<dbReference type="InterPro" id="IPR003313">
    <property type="entry name" value="AraC-bd"/>
</dbReference>
<dbReference type="PROSITE" id="PS00041">
    <property type="entry name" value="HTH_ARAC_FAMILY_1"/>
    <property type="match status" value="1"/>
</dbReference>
<evidence type="ECO:0000313" key="5">
    <source>
        <dbReference type="EMBL" id="NBD27410.1"/>
    </source>
</evidence>
<dbReference type="PANTHER" id="PTHR43280">
    <property type="entry name" value="ARAC-FAMILY TRANSCRIPTIONAL REGULATOR"/>
    <property type="match status" value="1"/>
</dbReference>
<dbReference type="PANTHER" id="PTHR43280:SF28">
    <property type="entry name" value="HTH-TYPE TRANSCRIPTIONAL ACTIVATOR RHAS"/>
    <property type="match status" value="1"/>
</dbReference>
<dbReference type="SUPFAM" id="SSF46689">
    <property type="entry name" value="Homeodomain-like"/>
    <property type="match status" value="2"/>
</dbReference>
<evidence type="ECO:0000259" key="4">
    <source>
        <dbReference type="PROSITE" id="PS01124"/>
    </source>
</evidence>
<dbReference type="Proteomes" id="UP000665561">
    <property type="component" value="Unassembled WGS sequence"/>
</dbReference>
<dbReference type="Gene3D" id="1.10.10.60">
    <property type="entry name" value="Homeodomain-like"/>
    <property type="match status" value="2"/>
</dbReference>
<dbReference type="SMART" id="SM00342">
    <property type="entry name" value="HTH_ARAC"/>
    <property type="match status" value="1"/>
</dbReference>
<evidence type="ECO:0000256" key="3">
    <source>
        <dbReference type="ARBA" id="ARBA00023163"/>
    </source>
</evidence>
<evidence type="ECO:0000256" key="2">
    <source>
        <dbReference type="ARBA" id="ARBA00023125"/>
    </source>
</evidence>
<name>A0ABW9XXI1_9BACL</name>
<keyword evidence="2" id="KW-0238">DNA-binding</keyword>
<dbReference type="SUPFAM" id="SSF51215">
    <property type="entry name" value="Regulatory protein AraC"/>
    <property type="match status" value="1"/>
</dbReference>
<reference evidence="5 6" key="1">
    <citation type="submission" date="2020-01" db="EMBL/GenBank/DDBJ databases">
        <title>Paenibacillus soybeanensis sp. nov. isolated from the nodules of soybean (Glycine max(L.) Merr).</title>
        <authorList>
            <person name="Wang H."/>
        </authorList>
    </citation>
    <scope>NUCLEOTIDE SEQUENCE [LARGE SCALE GENOMIC DNA]</scope>
    <source>
        <strain evidence="5 6">T1</strain>
    </source>
</reference>
<dbReference type="InterPro" id="IPR018060">
    <property type="entry name" value="HTH_AraC"/>
</dbReference>
<dbReference type="Pfam" id="PF12833">
    <property type="entry name" value="HTH_18"/>
    <property type="match status" value="1"/>
</dbReference>
<dbReference type="PROSITE" id="PS01124">
    <property type="entry name" value="HTH_ARAC_FAMILY_2"/>
    <property type="match status" value="1"/>
</dbReference>
<dbReference type="RefSeq" id="WP_161746434.1">
    <property type="nucleotide sequence ID" value="NZ_JAAAMV010000027.1"/>
</dbReference>
<dbReference type="InterPro" id="IPR009057">
    <property type="entry name" value="Homeodomain-like_sf"/>
</dbReference>
<keyword evidence="6" id="KW-1185">Reference proteome</keyword>
<feature type="domain" description="HTH araC/xylS-type" evidence="4">
    <location>
        <begin position="184"/>
        <end position="282"/>
    </location>
</feature>
<dbReference type="InterPro" id="IPR014710">
    <property type="entry name" value="RmlC-like_jellyroll"/>
</dbReference>
<accession>A0ABW9XXI1</accession>
<dbReference type="Gene3D" id="2.60.120.10">
    <property type="entry name" value="Jelly Rolls"/>
    <property type="match status" value="1"/>
</dbReference>
<organism evidence="5 6">
    <name type="scientific">Paenibacillus glycinis</name>
    <dbReference type="NCBI Taxonomy" id="2697035"/>
    <lineage>
        <taxon>Bacteria</taxon>
        <taxon>Bacillati</taxon>
        <taxon>Bacillota</taxon>
        <taxon>Bacilli</taxon>
        <taxon>Bacillales</taxon>
        <taxon>Paenibacillaceae</taxon>
        <taxon>Paenibacillus</taxon>
    </lineage>
</organism>
<dbReference type="InterPro" id="IPR037923">
    <property type="entry name" value="HTH-like"/>
</dbReference>
<dbReference type="PRINTS" id="PR00032">
    <property type="entry name" value="HTHARAC"/>
</dbReference>
<evidence type="ECO:0000313" key="6">
    <source>
        <dbReference type="Proteomes" id="UP000665561"/>
    </source>
</evidence>
<dbReference type="InterPro" id="IPR018062">
    <property type="entry name" value="HTH_AraC-typ_CS"/>
</dbReference>
<dbReference type="Pfam" id="PF02311">
    <property type="entry name" value="AraC_binding"/>
    <property type="match status" value="1"/>
</dbReference>
<comment type="caution">
    <text evidence="5">The sequence shown here is derived from an EMBL/GenBank/DDBJ whole genome shotgun (WGS) entry which is preliminary data.</text>
</comment>
<sequence length="284" mass="33288">MQPKETVTVHFGEEEGDFFLQQVNRTSPFEAYNHYHSTYEVYYLLSGRRQYFIKDSMYSVAAGDLIFINKHDVHKTSVLGSPQHERIVINFSDAFLGDGHPMFRPELLRLFERDRHQYRLKPQEQWHAEELFRKMTDEIKQQEDGFELSLRLLLSQLLLFASRLKDAEVPATDDPLSPSHRLMAEVVKFMNAHYREKLSLPSLADRFGMSPSYFSRMFRSVTGFTVIGYLNLARIREAQALLAKSSLKVADISEKVGFEQFAHFNRTFKRMIGTNPTRYRKWNS</sequence>
<proteinExistence type="predicted"/>
<evidence type="ECO:0000256" key="1">
    <source>
        <dbReference type="ARBA" id="ARBA00023015"/>
    </source>
</evidence>
<keyword evidence="1" id="KW-0805">Transcription regulation</keyword>
<protein>
    <submittedName>
        <fullName evidence="5">Helix-turn-helix domain-containing protein</fullName>
    </submittedName>
</protein>
<keyword evidence="3" id="KW-0804">Transcription</keyword>
<gene>
    <name evidence="5" type="ORF">GT019_26360</name>
</gene>
<dbReference type="EMBL" id="JAAAMV010000027">
    <property type="protein sequence ID" value="NBD27410.1"/>
    <property type="molecule type" value="Genomic_DNA"/>
</dbReference>
<dbReference type="InterPro" id="IPR020449">
    <property type="entry name" value="Tscrpt_reg_AraC-type_HTH"/>
</dbReference>